<evidence type="ECO:0000313" key="3">
    <source>
        <dbReference type="EMBL" id="KAF4675656.1"/>
    </source>
</evidence>
<dbReference type="InterPro" id="IPR043472">
    <property type="entry name" value="Macro_dom-like"/>
</dbReference>
<gene>
    <name evidence="3" type="ORF">FOL47_007428</name>
</gene>
<feature type="compositionally biased region" description="Basic and acidic residues" evidence="1">
    <location>
        <begin position="86"/>
        <end position="95"/>
    </location>
</feature>
<dbReference type="InterPro" id="IPR002589">
    <property type="entry name" value="Macro_dom"/>
</dbReference>
<dbReference type="EMBL" id="JAAPAO010000044">
    <property type="protein sequence ID" value="KAF4675656.1"/>
    <property type="molecule type" value="Genomic_DNA"/>
</dbReference>
<name>A0A7J6MW37_PERCH</name>
<evidence type="ECO:0000313" key="4">
    <source>
        <dbReference type="Proteomes" id="UP000591131"/>
    </source>
</evidence>
<feature type="domain" description="Macro" evidence="2">
    <location>
        <begin position="203"/>
        <end position="278"/>
    </location>
</feature>
<reference evidence="3 4" key="1">
    <citation type="submission" date="2020-04" db="EMBL/GenBank/DDBJ databases">
        <title>Perkinsus chesapeaki whole genome sequence.</title>
        <authorList>
            <person name="Bogema D.R."/>
        </authorList>
    </citation>
    <scope>NUCLEOTIDE SEQUENCE [LARGE SCALE GENOMIC DNA]</scope>
    <source>
        <strain evidence="3">ATCC PRA-425</strain>
    </source>
</reference>
<dbReference type="Pfam" id="PF01661">
    <property type="entry name" value="Macro"/>
    <property type="match status" value="1"/>
</dbReference>
<accession>A0A7J6MW37</accession>
<dbReference type="SUPFAM" id="SSF52949">
    <property type="entry name" value="Macro domain-like"/>
    <property type="match status" value="1"/>
</dbReference>
<feature type="region of interest" description="Disordered" evidence="1">
    <location>
        <begin position="75"/>
        <end position="101"/>
    </location>
</feature>
<evidence type="ECO:0000259" key="2">
    <source>
        <dbReference type="Pfam" id="PF01661"/>
    </source>
</evidence>
<comment type="caution">
    <text evidence="3">The sequence shown here is derived from an EMBL/GenBank/DDBJ whole genome shotgun (WGS) entry which is preliminary data.</text>
</comment>
<proteinExistence type="predicted"/>
<evidence type="ECO:0000256" key="1">
    <source>
        <dbReference type="SAM" id="MobiDB-lite"/>
    </source>
</evidence>
<dbReference type="Proteomes" id="UP000591131">
    <property type="component" value="Unassembled WGS sequence"/>
</dbReference>
<organism evidence="3 4">
    <name type="scientific">Perkinsus chesapeaki</name>
    <name type="common">Clam parasite</name>
    <name type="synonym">Perkinsus andrewsi</name>
    <dbReference type="NCBI Taxonomy" id="330153"/>
    <lineage>
        <taxon>Eukaryota</taxon>
        <taxon>Sar</taxon>
        <taxon>Alveolata</taxon>
        <taxon>Perkinsozoa</taxon>
        <taxon>Perkinsea</taxon>
        <taxon>Perkinsida</taxon>
        <taxon>Perkinsidae</taxon>
        <taxon>Perkinsus</taxon>
    </lineage>
</organism>
<keyword evidence="4" id="KW-1185">Reference proteome</keyword>
<dbReference type="AlphaFoldDB" id="A0A7J6MW37"/>
<sequence>MLSYHGSGIAYHRSILVQTRSLSWLGKQKSKARNLALHQHNQWMTELQAANEADKQIWMVDKQLRTPSLRIQTKFRYSSPHKQKTQRQDDTRTEQWAEEDDEGLRNLEELIKPTYRGTVCNVPVEPFGSITVHHGSIFDWQGDCLILPMSPNIMPYRGLPLEALERGGRDLIKDVFGFVRSDQSLREQIEPPDLGPTVKANFNSGLPVGTVIPAPAHGISNVAAVFFVVMPYFWQGSSTDAERRFRYAIRSALDYVSSHAEIRSVAIPHLGRGIFGYADHKGSMGNRGDGDDDESFVTCGGYDEGQPSYGNDMDLIVGQFGDLLALDDVLRDQQCRSSSTGRRVAERTFPDKQVEPAAVHQGRLTRRLIMMHDMHELNLTRKRDKYKFKKYSGVIRNRADHWRVNIMPWTWRSQKVNIPPPLMVRKKTGAAPDIGEDTSLEDVLITTPTSVTGSSQPTHNRDLKVYEGQLAADGLDNHLKCQTRRILSNLDIKGMLAWHGACF</sequence>
<dbReference type="OrthoDB" id="6133115at2759"/>
<protein>
    <recommendedName>
        <fullName evidence="2">Macro domain-containing protein</fullName>
    </recommendedName>
</protein>
<dbReference type="Gene3D" id="3.40.220.10">
    <property type="entry name" value="Leucine Aminopeptidase, subunit E, domain 1"/>
    <property type="match status" value="1"/>
</dbReference>